<evidence type="ECO:0000259" key="2">
    <source>
        <dbReference type="PROSITE" id="PS50263"/>
    </source>
</evidence>
<name>A0ABS9BQA8_9BACT</name>
<reference evidence="3 4" key="1">
    <citation type="submission" date="2022-01" db="EMBL/GenBank/DDBJ databases">
        <title>Mariniradius saccharolyticus sp. nov., isolated from sediment of a river.</title>
        <authorList>
            <person name="Liu H."/>
        </authorList>
    </citation>
    <scope>NUCLEOTIDE SEQUENCE [LARGE SCALE GENOMIC DNA]</scope>
    <source>
        <strain evidence="3 4">RY-2</strain>
    </source>
</reference>
<dbReference type="RefSeq" id="WP_234860368.1">
    <property type="nucleotide sequence ID" value="NZ_JAKEVZ010000002.1"/>
</dbReference>
<dbReference type="InterPro" id="IPR036526">
    <property type="entry name" value="C-N_Hydrolase_sf"/>
</dbReference>
<dbReference type="CDD" id="cd07575">
    <property type="entry name" value="Xc-1258_like"/>
    <property type="match status" value="1"/>
</dbReference>
<dbReference type="Pfam" id="PF00795">
    <property type="entry name" value="CN_hydrolase"/>
    <property type="match status" value="1"/>
</dbReference>
<comment type="similarity">
    <text evidence="1">Belongs to the carbon-nitrogen hydrolase superfamily. NIT1/NIT2 family.</text>
</comment>
<feature type="domain" description="CN hydrolase" evidence="2">
    <location>
        <begin position="9"/>
        <end position="246"/>
    </location>
</feature>
<dbReference type="SUPFAM" id="SSF56317">
    <property type="entry name" value="Carbon-nitrogen hydrolase"/>
    <property type="match status" value="1"/>
</dbReference>
<evidence type="ECO:0000313" key="4">
    <source>
        <dbReference type="Proteomes" id="UP001201449"/>
    </source>
</evidence>
<comment type="caution">
    <text evidence="3">The sequence shown here is derived from an EMBL/GenBank/DDBJ whole genome shotgun (WGS) entry which is preliminary data.</text>
</comment>
<dbReference type="Proteomes" id="UP001201449">
    <property type="component" value="Unassembled WGS sequence"/>
</dbReference>
<evidence type="ECO:0000256" key="1">
    <source>
        <dbReference type="ARBA" id="ARBA00010613"/>
    </source>
</evidence>
<dbReference type="NCBIfam" id="NF007757">
    <property type="entry name" value="PRK10438.1"/>
    <property type="match status" value="1"/>
</dbReference>
<dbReference type="Gene3D" id="3.60.110.10">
    <property type="entry name" value="Carbon-nitrogen hydrolase"/>
    <property type="match status" value="1"/>
</dbReference>
<protein>
    <submittedName>
        <fullName evidence="3">Amidohydrolase</fullName>
    </submittedName>
</protein>
<sequence length="269" mass="31045">MKQIPETNLRLALVQTDLFWKDIIANLAMIEEKILNLQQEVDLIALPEMFPTGFTMDASEVAEPMNLTVCKWLLQMARQTKAVVTGSAVIQAGGKFYNRLLWARPDGKLDFYDKRHLFRMANEHDHYDFGKAKKVFEWKGWRILPQICYDLRFPVWSRNQVQEDGSLAYDLMVYVASWPKPRINAWDALLKARAIENLSYAVGVNRVGQDGNSIPYSGHSGAYNFKGETLVFSEDREEVLYIELDAASLAEFRQKFPAWMDADDFSLRF</sequence>
<dbReference type="InterPro" id="IPR003010">
    <property type="entry name" value="C-N_Hydrolase"/>
</dbReference>
<dbReference type="PANTHER" id="PTHR47799">
    <property type="entry name" value="OMEGA-AMIDASE YAFV"/>
    <property type="match status" value="1"/>
</dbReference>
<evidence type="ECO:0000313" key="3">
    <source>
        <dbReference type="EMBL" id="MCF1750251.1"/>
    </source>
</evidence>
<accession>A0ABS9BQA8</accession>
<keyword evidence="4" id="KW-1185">Reference proteome</keyword>
<dbReference type="PANTHER" id="PTHR47799:SF1">
    <property type="entry name" value="OMEGA-AMIDASE YAFV"/>
    <property type="match status" value="1"/>
</dbReference>
<gene>
    <name evidence="3" type="ORF">L0U89_04140</name>
</gene>
<dbReference type="InterPro" id="IPR001110">
    <property type="entry name" value="UPF0012_CS"/>
</dbReference>
<organism evidence="3 4">
    <name type="scientific">Mariniradius sediminis</name>
    <dbReference type="NCBI Taxonomy" id="2909237"/>
    <lineage>
        <taxon>Bacteria</taxon>
        <taxon>Pseudomonadati</taxon>
        <taxon>Bacteroidota</taxon>
        <taxon>Cytophagia</taxon>
        <taxon>Cytophagales</taxon>
        <taxon>Cyclobacteriaceae</taxon>
        <taxon>Mariniradius</taxon>
    </lineage>
</organism>
<dbReference type="EMBL" id="JAKEVZ010000002">
    <property type="protein sequence ID" value="MCF1750251.1"/>
    <property type="molecule type" value="Genomic_DNA"/>
</dbReference>
<proteinExistence type="inferred from homology"/>
<dbReference type="PROSITE" id="PS50263">
    <property type="entry name" value="CN_HYDROLASE"/>
    <property type="match status" value="1"/>
</dbReference>
<dbReference type="InterPro" id="IPR052737">
    <property type="entry name" value="Omega-amidase_YafV"/>
</dbReference>
<dbReference type="PROSITE" id="PS01227">
    <property type="entry name" value="UPF0012"/>
    <property type="match status" value="1"/>
</dbReference>